<feature type="region of interest" description="Disordered" evidence="1">
    <location>
        <begin position="206"/>
        <end position="225"/>
    </location>
</feature>
<proteinExistence type="predicted"/>
<evidence type="ECO:0000313" key="2">
    <source>
        <dbReference type="EMBL" id="KAJ4332936.1"/>
    </source>
</evidence>
<evidence type="ECO:0000313" key="3">
    <source>
        <dbReference type="Proteomes" id="UP001140562"/>
    </source>
</evidence>
<sequence length="246" mass="28490">MLTRLLRRIAQTQLLGLVIEAAENAAADLRGEDAPQPEVDRELIRWHLLNVRSIIPHREVLDEEEHIQSIVPLPSPWSWPSNTTFREARRGYIEYLTEPLIEELVTHGILLANHAGIRWRHLDQYILVKSEEEEVFDRTNRSRFEKLDPRAFRRRRIGRPGINGEWNGIAERPPTPIEELGSPLVSPGEKKVRLCAKKKCVRIDEEKPTVDEEDVEDNEGKTVGKARRIARRKARSQIIWDSERGS</sequence>
<protein>
    <submittedName>
        <fullName evidence="2">Uncharacterized protein</fullName>
    </submittedName>
</protein>
<gene>
    <name evidence="2" type="ORF">N0V87_007986</name>
</gene>
<dbReference type="OrthoDB" id="3786249at2759"/>
<reference evidence="2" key="1">
    <citation type="submission" date="2022-10" db="EMBL/GenBank/DDBJ databases">
        <title>Tapping the CABI collections for fungal endophytes: first genome assemblies for Collariella, Neodidymelliopsis, Ascochyta clinopodiicola, Didymella pomorum, Didymosphaeria variabile, Neocosmospora piperis and Neocucurbitaria cava.</title>
        <authorList>
            <person name="Hill R."/>
        </authorList>
    </citation>
    <scope>NUCLEOTIDE SEQUENCE</scope>
    <source>
        <strain evidence="2">IMI 360193</strain>
    </source>
</reference>
<dbReference type="EMBL" id="JAPEUV010000105">
    <property type="protein sequence ID" value="KAJ4332936.1"/>
    <property type="molecule type" value="Genomic_DNA"/>
</dbReference>
<name>A0A9W9BYD9_9PLEO</name>
<comment type="caution">
    <text evidence="2">The sequence shown here is derived from an EMBL/GenBank/DDBJ whole genome shotgun (WGS) entry which is preliminary data.</text>
</comment>
<accession>A0A9W9BYD9</accession>
<dbReference type="Proteomes" id="UP001140562">
    <property type="component" value="Unassembled WGS sequence"/>
</dbReference>
<dbReference type="AlphaFoldDB" id="A0A9W9BYD9"/>
<evidence type="ECO:0000256" key="1">
    <source>
        <dbReference type="SAM" id="MobiDB-lite"/>
    </source>
</evidence>
<keyword evidence="3" id="KW-1185">Reference proteome</keyword>
<organism evidence="2 3">
    <name type="scientific">Didymella glomerata</name>
    <dbReference type="NCBI Taxonomy" id="749621"/>
    <lineage>
        <taxon>Eukaryota</taxon>
        <taxon>Fungi</taxon>
        <taxon>Dikarya</taxon>
        <taxon>Ascomycota</taxon>
        <taxon>Pezizomycotina</taxon>
        <taxon>Dothideomycetes</taxon>
        <taxon>Pleosporomycetidae</taxon>
        <taxon>Pleosporales</taxon>
        <taxon>Pleosporineae</taxon>
        <taxon>Didymellaceae</taxon>
        <taxon>Didymella</taxon>
    </lineage>
</organism>